<dbReference type="FunFam" id="1.20.1060.10:FF:000001">
    <property type="entry name" value="DNA polymerase I"/>
    <property type="match status" value="1"/>
</dbReference>
<dbReference type="SMART" id="SM00475">
    <property type="entry name" value="53EXOc"/>
    <property type="match status" value="1"/>
</dbReference>
<keyword evidence="2 11" id="KW-0808">Transferase</keyword>
<dbReference type="FunFam" id="1.10.150.20:FF:000003">
    <property type="entry name" value="DNA polymerase I"/>
    <property type="match status" value="1"/>
</dbReference>
<dbReference type="NCBIfam" id="NF004397">
    <property type="entry name" value="PRK05755.1"/>
    <property type="match status" value="1"/>
</dbReference>
<keyword evidence="11" id="KW-0378">Hydrolase</keyword>
<protein>
    <recommendedName>
        <fullName evidence="10 11">DNA polymerase I</fullName>
        <ecNumber evidence="10 11">2.7.7.7</ecNumber>
    </recommendedName>
</protein>
<dbReference type="SUPFAM" id="SSF56672">
    <property type="entry name" value="DNA/RNA polymerases"/>
    <property type="match status" value="1"/>
</dbReference>
<dbReference type="CDD" id="cd09859">
    <property type="entry name" value="PIN_53EXO"/>
    <property type="match status" value="1"/>
</dbReference>
<dbReference type="InterPro" id="IPR036279">
    <property type="entry name" value="5-3_exonuclease_C_sf"/>
</dbReference>
<dbReference type="InterPro" id="IPR012337">
    <property type="entry name" value="RNaseH-like_sf"/>
</dbReference>
<dbReference type="CDD" id="cd09898">
    <property type="entry name" value="H3TH_53EXO"/>
    <property type="match status" value="1"/>
</dbReference>
<dbReference type="InterPro" id="IPR018320">
    <property type="entry name" value="DNA_polymerase_1"/>
</dbReference>
<evidence type="ECO:0000256" key="8">
    <source>
        <dbReference type="ARBA" id="ARBA00023204"/>
    </source>
</evidence>
<dbReference type="InterPro" id="IPR001098">
    <property type="entry name" value="DNA-dir_DNA_pol_A_palm_dom"/>
</dbReference>
<evidence type="ECO:0000259" key="13">
    <source>
        <dbReference type="SMART" id="SM00482"/>
    </source>
</evidence>
<name>A0A956SE64_UNCEI</name>
<evidence type="ECO:0000256" key="1">
    <source>
        <dbReference type="ARBA" id="ARBA00007705"/>
    </source>
</evidence>
<feature type="domain" description="DNA-directed DNA polymerase family A palm" evidence="13">
    <location>
        <begin position="678"/>
        <end position="884"/>
    </location>
</feature>
<dbReference type="InterPro" id="IPR002298">
    <property type="entry name" value="DNA_polymerase_A"/>
</dbReference>
<evidence type="ECO:0000256" key="3">
    <source>
        <dbReference type="ARBA" id="ARBA00022695"/>
    </source>
</evidence>
<dbReference type="InterPro" id="IPR020046">
    <property type="entry name" value="5-3_exonucl_a-hlix_arch_N"/>
</dbReference>
<keyword evidence="11" id="KW-0540">Nuclease</keyword>
<dbReference type="SUPFAM" id="SSF47807">
    <property type="entry name" value="5' to 3' exonuclease, C-terminal subdomain"/>
    <property type="match status" value="1"/>
</dbReference>
<keyword evidence="11" id="KW-0269">Exonuclease</keyword>
<dbReference type="Proteomes" id="UP000739538">
    <property type="component" value="Unassembled WGS sequence"/>
</dbReference>
<reference evidence="14" key="1">
    <citation type="submission" date="2020-04" db="EMBL/GenBank/DDBJ databases">
        <authorList>
            <person name="Zhang T."/>
        </authorList>
    </citation>
    <scope>NUCLEOTIDE SEQUENCE</scope>
    <source>
        <strain evidence="14">HKST-UBA02</strain>
    </source>
</reference>
<dbReference type="SUPFAM" id="SSF53098">
    <property type="entry name" value="Ribonuclease H-like"/>
    <property type="match status" value="1"/>
</dbReference>
<dbReference type="FunFam" id="1.10.150.20:FF:000002">
    <property type="entry name" value="DNA polymerase I"/>
    <property type="match status" value="1"/>
</dbReference>
<evidence type="ECO:0000256" key="10">
    <source>
        <dbReference type="NCBIfam" id="TIGR00593"/>
    </source>
</evidence>
<keyword evidence="7 11" id="KW-0238">DNA-binding</keyword>
<keyword evidence="6 11" id="KW-0239">DNA-directed DNA polymerase</keyword>
<comment type="similarity">
    <text evidence="1 11">Belongs to the DNA polymerase type-A family.</text>
</comment>
<dbReference type="Gene3D" id="1.10.150.20">
    <property type="entry name" value="5' to 3' exonuclease, C-terminal subdomain"/>
    <property type="match status" value="2"/>
</dbReference>
<dbReference type="InterPro" id="IPR019760">
    <property type="entry name" value="DNA-dir_DNA_pol_A_CS"/>
</dbReference>
<dbReference type="InterPro" id="IPR002421">
    <property type="entry name" value="5-3_exonuclease"/>
</dbReference>
<dbReference type="InterPro" id="IPR036397">
    <property type="entry name" value="RNaseH_sf"/>
</dbReference>
<proteinExistence type="inferred from homology"/>
<dbReference type="InterPro" id="IPR029060">
    <property type="entry name" value="PIN-like_dom_sf"/>
</dbReference>
<dbReference type="SUPFAM" id="SSF88723">
    <property type="entry name" value="PIN domain-like"/>
    <property type="match status" value="1"/>
</dbReference>
<sequence length="921" mass="100679">MAEKKRIFLVDGSGLVYRAHFAFLRNPLITTTGEHTSAIYGFLNALLVLLRDENPDELVVAFDVKGKTFRHEMFDAYKANRPPQPPELRSQIPRAKELLDAMKVARVEQEGMEADDLIGSLAATAIAAGKDAVIVSADKDFMQLIQPGIRQWIPPKMQEAGKWVGPDEVQEKWGVSPEQMVDLLALMGDTSDNVPGVPGVGPKTASKLLEEYGSLDGIYEHLEEIPQKGLKEKLRTNKESAFLSRDLVRIRADLDVGLSDESARVPLLEPRPDLVRILRELEFQRILEMLGPAAGNDGESVGEAGAEAAGAPASQVLVVTDAKGLAPLAKATGPWAIDVWMEGRPPRPVGLGLVRGGKVAHVPVHSGQSEVAGDGAPGQVSMMLGDSEPPLPEELRARLDELLSADGTSLLGHDLKAALHGLRALGLSALPSTLEDSMLSSYLVDPETSHAFDTLVSSRLGRRLPTAQEVFGVGKQKRSFHELESGVAAEFMGERARAARDLVDDFRPALEADELTSLWTDLECPLIPVLLRMERAGIALDVDFLTVLGAEMESDLTRLTREIHEAAGREFNIGSPLQLSKVLFEELGLPKKKKTKTGFSTDAEVLETLAELHAVPRLVLEHRLLSKLKGTYVDALPALVDPDDGRIHASFHQAVAATGRLSSSDPNIQNIPIRSEAGRRIRQAFIAPPGRRLISADYSQVELRVLAHLSRDEGLREAFASGYDVHTATAARLFGVPPEEVGVELRSRSKAVNFGVIYGMGPQRLSREMGISMQEAKDFIADYFAKMPGVKGYLEQNLAEARERGYTTTIFGRRRRLPGLSSADQRVRAQAERICSNTPIQGSAADLMKKAMIDVDRELLRKKLDARLLLQVHDELVVEAHESCADEVQEVVVRCMEDVRELFVPLEAQVGSGRTWAEAHG</sequence>
<dbReference type="Pfam" id="PF01367">
    <property type="entry name" value="5_3_exonuc"/>
    <property type="match status" value="1"/>
</dbReference>
<dbReference type="Pfam" id="PF02739">
    <property type="entry name" value="5_3_exonuc_N"/>
    <property type="match status" value="1"/>
</dbReference>
<dbReference type="PRINTS" id="PR00868">
    <property type="entry name" value="DNAPOLI"/>
</dbReference>
<dbReference type="PANTHER" id="PTHR10133">
    <property type="entry name" value="DNA POLYMERASE I"/>
    <property type="match status" value="1"/>
</dbReference>
<dbReference type="CDD" id="cd08637">
    <property type="entry name" value="DNA_pol_A_pol_I_C"/>
    <property type="match status" value="1"/>
</dbReference>
<dbReference type="SMART" id="SM00279">
    <property type="entry name" value="HhH2"/>
    <property type="match status" value="1"/>
</dbReference>
<evidence type="ECO:0000313" key="15">
    <source>
        <dbReference type="Proteomes" id="UP000739538"/>
    </source>
</evidence>
<dbReference type="CDD" id="cd06140">
    <property type="entry name" value="DNA_polA_I_Bacillus_like_exo"/>
    <property type="match status" value="1"/>
</dbReference>
<keyword evidence="5 11" id="KW-0227">DNA damage</keyword>
<dbReference type="InterPro" id="IPR008918">
    <property type="entry name" value="HhH2"/>
</dbReference>
<evidence type="ECO:0000256" key="7">
    <source>
        <dbReference type="ARBA" id="ARBA00023125"/>
    </source>
</evidence>
<dbReference type="SMART" id="SM00482">
    <property type="entry name" value="POLAc"/>
    <property type="match status" value="1"/>
</dbReference>
<evidence type="ECO:0000259" key="12">
    <source>
        <dbReference type="SMART" id="SM00475"/>
    </source>
</evidence>
<evidence type="ECO:0000256" key="11">
    <source>
        <dbReference type="RuleBase" id="RU004460"/>
    </source>
</evidence>
<dbReference type="EMBL" id="JAGQHS010000014">
    <property type="protein sequence ID" value="MCA9755018.1"/>
    <property type="molecule type" value="Genomic_DNA"/>
</dbReference>
<evidence type="ECO:0000256" key="5">
    <source>
        <dbReference type="ARBA" id="ARBA00022763"/>
    </source>
</evidence>
<keyword evidence="4 11" id="KW-0235">DNA replication</keyword>
<evidence type="ECO:0000256" key="9">
    <source>
        <dbReference type="ARBA" id="ARBA00049244"/>
    </source>
</evidence>
<organism evidence="14 15">
    <name type="scientific">Eiseniibacteriota bacterium</name>
    <dbReference type="NCBI Taxonomy" id="2212470"/>
    <lineage>
        <taxon>Bacteria</taxon>
        <taxon>Candidatus Eiseniibacteriota</taxon>
    </lineage>
</organism>
<evidence type="ECO:0000256" key="2">
    <source>
        <dbReference type="ARBA" id="ARBA00022679"/>
    </source>
</evidence>
<dbReference type="GO" id="GO:0003887">
    <property type="term" value="F:DNA-directed DNA polymerase activity"/>
    <property type="evidence" value="ECO:0007669"/>
    <property type="project" value="UniProtKB-UniRule"/>
</dbReference>
<dbReference type="PROSITE" id="PS00447">
    <property type="entry name" value="DNA_POLYMERASE_A"/>
    <property type="match status" value="1"/>
</dbReference>
<dbReference type="Gene3D" id="1.20.1060.10">
    <property type="entry name" value="Taq DNA Polymerase, Chain T, domain 4"/>
    <property type="match status" value="1"/>
</dbReference>
<dbReference type="GO" id="GO:0006261">
    <property type="term" value="P:DNA-templated DNA replication"/>
    <property type="evidence" value="ECO:0007669"/>
    <property type="project" value="UniProtKB-UniRule"/>
</dbReference>
<dbReference type="GO" id="GO:0006302">
    <property type="term" value="P:double-strand break repair"/>
    <property type="evidence" value="ECO:0007669"/>
    <property type="project" value="TreeGrafter"/>
</dbReference>
<reference evidence="14" key="2">
    <citation type="journal article" date="2021" name="Microbiome">
        <title>Successional dynamics and alternative stable states in a saline activated sludge microbial community over 9 years.</title>
        <authorList>
            <person name="Wang Y."/>
            <person name="Ye J."/>
            <person name="Ju F."/>
            <person name="Liu L."/>
            <person name="Boyd J.A."/>
            <person name="Deng Y."/>
            <person name="Parks D.H."/>
            <person name="Jiang X."/>
            <person name="Yin X."/>
            <person name="Woodcroft B.J."/>
            <person name="Tyson G.W."/>
            <person name="Hugenholtz P."/>
            <person name="Polz M.F."/>
            <person name="Zhang T."/>
        </authorList>
    </citation>
    <scope>NUCLEOTIDE SEQUENCE</scope>
    <source>
        <strain evidence="14">HKST-UBA02</strain>
    </source>
</reference>
<dbReference type="NCBIfam" id="TIGR00593">
    <property type="entry name" value="pola"/>
    <property type="match status" value="1"/>
</dbReference>
<dbReference type="Gene3D" id="3.30.70.370">
    <property type="match status" value="1"/>
</dbReference>
<gene>
    <name evidence="11 14" type="primary">polA</name>
    <name evidence="14" type="ORF">KDA27_04385</name>
</gene>
<dbReference type="PANTHER" id="PTHR10133:SF27">
    <property type="entry name" value="DNA POLYMERASE NU"/>
    <property type="match status" value="1"/>
</dbReference>
<dbReference type="Gene3D" id="3.40.50.1010">
    <property type="entry name" value="5'-nuclease"/>
    <property type="match status" value="1"/>
</dbReference>
<dbReference type="AlphaFoldDB" id="A0A956SE64"/>
<evidence type="ECO:0000256" key="4">
    <source>
        <dbReference type="ARBA" id="ARBA00022705"/>
    </source>
</evidence>
<keyword evidence="8 11" id="KW-0234">DNA repair</keyword>
<dbReference type="Gene3D" id="3.30.420.10">
    <property type="entry name" value="Ribonuclease H-like superfamily/Ribonuclease H"/>
    <property type="match status" value="1"/>
</dbReference>
<dbReference type="Pfam" id="PF00476">
    <property type="entry name" value="DNA_pol_A"/>
    <property type="match status" value="1"/>
</dbReference>
<keyword evidence="3 11" id="KW-0548">Nucleotidyltransferase</keyword>
<comment type="caution">
    <text evidence="14">The sequence shown here is derived from an EMBL/GenBank/DDBJ whole genome shotgun (WGS) entry which is preliminary data.</text>
</comment>
<dbReference type="InterPro" id="IPR043502">
    <property type="entry name" value="DNA/RNA_pol_sf"/>
</dbReference>
<comment type="catalytic activity">
    <reaction evidence="9 11">
        <text>DNA(n) + a 2'-deoxyribonucleoside 5'-triphosphate = DNA(n+1) + diphosphate</text>
        <dbReference type="Rhea" id="RHEA:22508"/>
        <dbReference type="Rhea" id="RHEA-COMP:17339"/>
        <dbReference type="Rhea" id="RHEA-COMP:17340"/>
        <dbReference type="ChEBI" id="CHEBI:33019"/>
        <dbReference type="ChEBI" id="CHEBI:61560"/>
        <dbReference type="ChEBI" id="CHEBI:173112"/>
        <dbReference type="EC" id="2.7.7.7"/>
    </reaction>
</comment>
<feature type="domain" description="5'-3' exonuclease" evidence="12">
    <location>
        <begin position="5"/>
        <end position="266"/>
    </location>
</feature>
<dbReference type="InterPro" id="IPR020045">
    <property type="entry name" value="DNA_polI_H3TH"/>
</dbReference>
<accession>A0A956SE64</accession>
<evidence type="ECO:0000313" key="14">
    <source>
        <dbReference type="EMBL" id="MCA9755018.1"/>
    </source>
</evidence>
<dbReference type="EC" id="2.7.7.7" evidence="10 11"/>
<comment type="function">
    <text evidence="11">In addition to polymerase activity, this DNA polymerase exhibits 5'-3' exonuclease activity.</text>
</comment>
<dbReference type="GO" id="GO:0008409">
    <property type="term" value="F:5'-3' exonuclease activity"/>
    <property type="evidence" value="ECO:0007669"/>
    <property type="project" value="UniProtKB-UniRule"/>
</dbReference>
<evidence type="ECO:0000256" key="6">
    <source>
        <dbReference type="ARBA" id="ARBA00022932"/>
    </source>
</evidence>
<dbReference type="GO" id="GO:0003677">
    <property type="term" value="F:DNA binding"/>
    <property type="evidence" value="ECO:0007669"/>
    <property type="project" value="UniProtKB-UniRule"/>
</dbReference>